<dbReference type="Gene3D" id="1.10.1450.10">
    <property type="entry name" value="Tetraspanin"/>
    <property type="match status" value="1"/>
</dbReference>
<evidence type="ECO:0000256" key="2">
    <source>
        <dbReference type="ARBA" id="ARBA00022692"/>
    </source>
</evidence>
<evidence type="ECO:0000259" key="6">
    <source>
        <dbReference type="Pfam" id="PF00248"/>
    </source>
</evidence>
<evidence type="ECO:0000256" key="1">
    <source>
        <dbReference type="ARBA" id="ARBA00004141"/>
    </source>
</evidence>
<accession>A0A7R9IKT7</accession>
<feature type="transmembrane region" description="Helical" evidence="5">
    <location>
        <begin position="368"/>
        <end position="392"/>
    </location>
</feature>
<dbReference type="GO" id="GO:0016020">
    <property type="term" value="C:membrane"/>
    <property type="evidence" value="ECO:0007669"/>
    <property type="project" value="UniProtKB-SubCell"/>
</dbReference>
<dbReference type="PANTHER" id="PTHR11732">
    <property type="entry name" value="ALDO/KETO REDUCTASE"/>
    <property type="match status" value="1"/>
</dbReference>
<dbReference type="PROSITE" id="PS00062">
    <property type="entry name" value="ALDOKETO_REDUCTASE_2"/>
    <property type="match status" value="1"/>
</dbReference>
<proteinExistence type="predicted"/>
<dbReference type="InterPro" id="IPR008952">
    <property type="entry name" value="Tetraspanin_EC2_sf"/>
</dbReference>
<dbReference type="InterPro" id="IPR023210">
    <property type="entry name" value="NADP_OxRdtase_dom"/>
</dbReference>
<protein>
    <recommendedName>
        <fullName evidence="6">NADP-dependent oxidoreductase domain-containing protein</fullName>
    </recommendedName>
</protein>
<dbReference type="AlphaFoldDB" id="A0A7R9IKT7"/>
<comment type="subcellular location">
    <subcellularLocation>
        <location evidence="1">Membrane</location>
        <topology evidence="1">Multi-pass membrane protein</topology>
    </subcellularLocation>
</comment>
<dbReference type="SUPFAM" id="SSF48652">
    <property type="entry name" value="Tetraspanin"/>
    <property type="match status" value="1"/>
</dbReference>
<dbReference type="Pfam" id="PF00248">
    <property type="entry name" value="Aldo_ket_red"/>
    <property type="match status" value="1"/>
</dbReference>
<dbReference type="PROSITE" id="PS00798">
    <property type="entry name" value="ALDOKETO_REDUCTASE_1"/>
    <property type="match status" value="1"/>
</dbReference>
<dbReference type="GO" id="GO:0016491">
    <property type="term" value="F:oxidoreductase activity"/>
    <property type="evidence" value="ECO:0007669"/>
    <property type="project" value="InterPro"/>
</dbReference>
<dbReference type="PROSITE" id="PS00063">
    <property type="entry name" value="ALDOKETO_REDUCTASE_3"/>
    <property type="match status" value="1"/>
</dbReference>
<reference evidence="7" key="1">
    <citation type="submission" date="2020-11" db="EMBL/GenBank/DDBJ databases">
        <authorList>
            <person name="Tran Van P."/>
        </authorList>
    </citation>
    <scope>NUCLEOTIDE SEQUENCE</scope>
</reference>
<dbReference type="InterPro" id="IPR018170">
    <property type="entry name" value="Aldo/ket_reductase_CS"/>
</dbReference>
<evidence type="ECO:0000256" key="5">
    <source>
        <dbReference type="SAM" id="Phobius"/>
    </source>
</evidence>
<dbReference type="EMBL" id="OE003551">
    <property type="protein sequence ID" value="CAD7460267.1"/>
    <property type="molecule type" value="Genomic_DNA"/>
</dbReference>
<dbReference type="CDD" id="cd03127">
    <property type="entry name" value="tetraspanin_LEL"/>
    <property type="match status" value="1"/>
</dbReference>
<name>A0A7R9IKT7_9NEOP</name>
<dbReference type="SUPFAM" id="SSF51430">
    <property type="entry name" value="NAD(P)-linked oxidoreductase"/>
    <property type="match status" value="1"/>
</dbReference>
<evidence type="ECO:0000256" key="4">
    <source>
        <dbReference type="ARBA" id="ARBA00023136"/>
    </source>
</evidence>
<feature type="transmembrane region" description="Helical" evidence="5">
    <location>
        <begin position="340"/>
        <end position="362"/>
    </location>
</feature>
<dbReference type="Gene3D" id="3.20.20.100">
    <property type="entry name" value="NADP-dependent oxidoreductase domain"/>
    <property type="match status" value="1"/>
</dbReference>
<feature type="domain" description="NADP-dependent oxidoreductase" evidence="6">
    <location>
        <begin position="15"/>
        <end position="289"/>
    </location>
</feature>
<dbReference type="InterPro" id="IPR020471">
    <property type="entry name" value="AKR"/>
</dbReference>
<dbReference type="InterPro" id="IPR036812">
    <property type="entry name" value="NAD(P)_OxRdtase_dom_sf"/>
</dbReference>
<dbReference type="InterPro" id="IPR018499">
    <property type="entry name" value="Tetraspanin/Peripherin"/>
</dbReference>
<keyword evidence="4 5" id="KW-0472">Membrane</keyword>
<evidence type="ECO:0000256" key="3">
    <source>
        <dbReference type="ARBA" id="ARBA00022989"/>
    </source>
</evidence>
<feature type="transmembrane region" description="Helical" evidence="5">
    <location>
        <begin position="309"/>
        <end position="328"/>
    </location>
</feature>
<organism evidence="7">
    <name type="scientific">Timema tahoe</name>
    <dbReference type="NCBI Taxonomy" id="61484"/>
    <lineage>
        <taxon>Eukaryota</taxon>
        <taxon>Metazoa</taxon>
        <taxon>Ecdysozoa</taxon>
        <taxon>Arthropoda</taxon>
        <taxon>Hexapoda</taxon>
        <taxon>Insecta</taxon>
        <taxon>Pterygota</taxon>
        <taxon>Neoptera</taxon>
        <taxon>Polyneoptera</taxon>
        <taxon>Phasmatodea</taxon>
        <taxon>Timematodea</taxon>
        <taxon>Timematoidea</taxon>
        <taxon>Timematidae</taxon>
        <taxon>Timema</taxon>
    </lineage>
</organism>
<keyword evidence="3 5" id="KW-1133">Transmembrane helix</keyword>
<keyword evidence="2 5" id="KW-0812">Transmembrane</keyword>
<evidence type="ECO:0000313" key="7">
    <source>
        <dbReference type="EMBL" id="CAD7460267.1"/>
    </source>
</evidence>
<sequence>MTSFKLSSGQQIPAVGLGTWQSKPADVGKAVTDALGVGYRHIDTAYNYFNEDAIGNALSNWLGVQGNSRQDLFISTKLPHVGNRPCDVRKYLDKSLVRLRLDYIDLYMVHMPFGFFPDQSGDSPAVDKDGSYLLDMNTDIPLTLVLITAQVMESLVDEGKARAIGVSNFNIVQLERLLAAARVPPAVNQVETHASCQQLELRIFCCRQDILVTAYSPLGSPGSRAHFKNKYNYSPETYPDHMTHPVVQNIARCHNKTPAQILLKHLVQQGVAVIPKSINPARIAENIQVEIKRDCDVYFQDTRCVMDSLTGIMVIAAGSSSMAILSRYDSFLESSLYTPSALLIVIGIMIGMVAFLGCFGAAKESTCVIMVFSWLLCGIFVLELSAGIAALVNKNGFYDLISSNMKDVMKVYTKDPAASEIFDFIQQRMQCCGVESYQDWSQILSEDPYRKDDRFNLSVIPWSCCQSPSTGMEGLNWRNCDMAYQTGCVVRVHSILMSSTNMIIAAAFTLALLQVGENKWSIVECKVSGAVLAFSLAHRIRRAKTERDFIRWELSESVNRNYSPLHLTDTMGNVPIVKNRELMGSIY</sequence>
<dbReference type="PRINTS" id="PR00069">
    <property type="entry name" value="ALDKETRDTASE"/>
</dbReference>
<dbReference type="Pfam" id="PF00335">
    <property type="entry name" value="Tetraspanin"/>
    <property type="match status" value="1"/>
</dbReference>
<gene>
    <name evidence="7" type="ORF">TTEB3V08_LOCUS8203</name>
</gene>